<feature type="compositionally biased region" description="Low complexity" evidence="1">
    <location>
        <begin position="32"/>
        <end position="46"/>
    </location>
</feature>
<dbReference type="Proteomes" id="UP000008141">
    <property type="component" value="Unassembled WGS sequence"/>
</dbReference>
<name>E1Z796_CHLVA</name>
<evidence type="ECO:0000313" key="2">
    <source>
        <dbReference type="EMBL" id="EFN57877.1"/>
    </source>
</evidence>
<evidence type="ECO:0000256" key="1">
    <source>
        <dbReference type="SAM" id="MobiDB-lite"/>
    </source>
</evidence>
<feature type="region of interest" description="Disordered" evidence="1">
    <location>
        <begin position="32"/>
        <end position="54"/>
    </location>
</feature>
<evidence type="ECO:0000313" key="3">
    <source>
        <dbReference type="Proteomes" id="UP000008141"/>
    </source>
</evidence>
<sequence length="271" mass="28759">MLARLATAFDGVQSNLSQAGATSAAAEDAMGRAAAAFRPSTQTQQLLPPPELSKPWKQMNRDERRAYLTAVRDHYGEGILYERSLRRSGRSVLALFDPRMQQQAEGHVWTAAMPGAGVLHTRTGPHGRRTQLAAWTAQQCLLGGARLPAACGSVAFRDGCPANNLARNLELVPKPGGLHSFQLFMAGVARKQGEAGQAPLLLPACVSDEEGGDAGASTAAVRAAEAAARLALQQLYGVAGAERGRAYLSALHEEYLAAWQQEFPSVSTAQS</sequence>
<keyword evidence="3" id="KW-1185">Reference proteome</keyword>
<reference evidence="2 3" key="1">
    <citation type="journal article" date="2010" name="Plant Cell">
        <title>The Chlorella variabilis NC64A genome reveals adaptation to photosymbiosis, coevolution with viruses, and cryptic sex.</title>
        <authorList>
            <person name="Blanc G."/>
            <person name="Duncan G."/>
            <person name="Agarkova I."/>
            <person name="Borodovsky M."/>
            <person name="Gurnon J."/>
            <person name="Kuo A."/>
            <person name="Lindquist E."/>
            <person name="Lucas S."/>
            <person name="Pangilinan J."/>
            <person name="Polle J."/>
            <person name="Salamov A."/>
            <person name="Terry A."/>
            <person name="Yamada T."/>
            <person name="Dunigan D.D."/>
            <person name="Grigoriev I.V."/>
            <person name="Claverie J.M."/>
            <person name="Van Etten J.L."/>
        </authorList>
    </citation>
    <scope>NUCLEOTIDE SEQUENCE [LARGE SCALE GENOMIC DNA]</scope>
    <source>
        <strain evidence="2 3">NC64A</strain>
    </source>
</reference>
<accession>E1Z796</accession>
<dbReference type="AlphaFoldDB" id="E1Z796"/>
<dbReference type="GeneID" id="17357554"/>
<dbReference type="InParanoid" id="E1Z796"/>
<gene>
    <name evidence="2" type="ORF">CHLNCDRAFT_141887</name>
</gene>
<organism evidence="3">
    <name type="scientific">Chlorella variabilis</name>
    <name type="common">Green alga</name>
    <dbReference type="NCBI Taxonomy" id="554065"/>
    <lineage>
        <taxon>Eukaryota</taxon>
        <taxon>Viridiplantae</taxon>
        <taxon>Chlorophyta</taxon>
        <taxon>core chlorophytes</taxon>
        <taxon>Trebouxiophyceae</taxon>
        <taxon>Chlorellales</taxon>
        <taxon>Chlorellaceae</taxon>
        <taxon>Chlorella clade</taxon>
        <taxon>Chlorella</taxon>
    </lineage>
</organism>
<protein>
    <submittedName>
        <fullName evidence="2">Expressed protein</fullName>
    </submittedName>
</protein>
<dbReference type="KEGG" id="cvr:CHLNCDRAFT_141887"/>
<dbReference type="EMBL" id="GL433838">
    <property type="protein sequence ID" value="EFN57877.1"/>
    <property type="molecule type" value="Genomic_DNA"/>
</dbReference>
<dbReference type="RefSeq" id="XP_005849979.1">
    <property type="nucleotide sequence ID" value="XM_005849917.1"/>
</dbReference>
<proteinExistence type="predicted"/>